<dbReference type="Proteomes" id="UP001597051">
    <property type="component" value="Unassembled WGS sequence"/>
</dbReference>
<proteinExistence type="predicted"/>
<accession>A0ABW3J4B6</accession>
<dbReference type="PROSITE" id="PS51257">
    <property type="entry name" value="PROKAR_LIPOPROTEIN"/>
    <property type="match status" value="1"/>
</dbReference>
<sequence>MKTITTLSMYLILILIVLISCSTNENNDSDSSNSANLDLHFAFKTPDWERKIDCSLLNLYPSFVNDTTSSVSAYSASTKEAFLLTYPKDSSEMVRPRTYKKYKIMEYGYNEEPFQLSQKLPLNESSLDDLSKKLISKAGFSTTEYNQVTEIKYIKSEPQFAVFKIKCTYEMNTFLPQATDVIIPVSGTYAFIIRTSKL</sequence>
<reference evidence="2" key="1">
    <citation type="journal article" date="2019" name="Int. J. Syst. Evol. Microbiol.">
        <title>The Global Catalogue of Microorganisms (GCM) 10K type strain sequencing project: providing services to taxonomists for standard genome sequencing and annotation.</title>
        <authorList>
            <consortium name="The Broad Institute Genomics Platform"/>
            <consortium name="The Broad Institute Genome Sequencing Center for Infectious Disease"/>
            <person name="Wu L."/>
            <person name="Ma J."/>
        </authorList>
    </citation>
    <scope>NUCLEOTIDE SEQUENCE [LARGE SCALE GENOMIC DNA]</scope>
    <source>
        <strain evidence="2">CECT 7649</strain>
    </source>
</reference>
<name>A0ABW3J4B6_9FLAO</name>
<dbReference type="RefSeq" id="WP_379757990.1">
    <property type="nucleotide sequence ID" value="NZ_JBHSYB010000028.1"/>
</dbReference>
<gene>
    <name evidence="1" type="ORF">ACFQ0S_12285</name>
</gene>
<organism evidence="1 2">
    <name type="scientific">Flavobacterium myungsuense</name>
    <dbReference type="NCBI Taxonomy" id="651823"/>
    <lineage>
        <taxon>Bacteria</taxon>
        <taxon>Pseudomonadati</taxon>
        <taxon>Bacteroidota</taxon>
        <taxon>Flavobacteriia</taxon>
        <taxon>Flavobacteriales</taxon>
        <taxon>Flavobacteriaceae</taxon>
        <taxon>Flavobacterium</taxon>
    </lineage>
</organism>
<keyword evidence="2" id="KW-1185">Reference proteome</keyword>
<evidence type="ECO:0000313" key="1">
    <source>
        <dbReference type="EMBL" id="MFD0985253.1"/>
    </source>
</evidence>
<protein>
    <submittedName>
        <fullName evidence="1">Uncharacterized protein</fullName>
    </submittedName>
</protein>
<dbReference type="EMBL" id="JBHTIZ010000045">
    <property type="protein sequence ID" value="MFD0985253.1"/>
    <property type="molecule type" value="Genomic_DNA"/>
</dbReference>
<comment type="caution">
    <text evidence="1">The sequence shown here is derived from an EMBL/GenBank/DDBJ whole genome shotgun (WGS) entry which is preliminary data.</text>
</comment>
<evidence type="ECO:0000313" key="2">
    <source>
        <dbReference type="Proteomes" id="UP001597051"/>
    </source>
</evidence>